<keyword evidence="1" id="KW-0732">Signal</keyword>
<dbReference type="PROSITE" id="PS51257">
    <property type="entry name" value="PROKAR_LIPOPROTEIN"/>
    <property type="match status" value="1"/>
</dbReference>
<dbReference type="NCBIfam" id="NF033206">
    <property type="entry name" value="ScyE_fam"/>
    <property type="match status" value="1"/>
</dbReference>
<keyword evidence="3" id="KW-1185">Reference proteome</keyword>
<dbReference type="InterPro" id="IPR011041">
    <property type="entry name" value="Quinoprot_gluc/sorb_DH_b-prop"/>
</dbReference>
<evidence type="ECO:0000313" key="3">
    <source>
        <dbReference type="Proteomes" id="UP000634134"/>
    </source>
</evidence>
<reference evidence="3" key="1">
    <citation type="submission" date="2023-07" db="EMBL/GenBank/DDBJ databases">
        <title>Dyadobacter sp. nov 'subterranea' isolated from contaminted grondwater.</title>
        <authorList>
            <person name="Szabo I."/>
            <person name="Al-Omari J."/>
            <person name="Szerdahelyi S.G."/>
            <person name="Rado J."/>
        </authorList>
    </citation>
    <scope>NUCLEOTIDE SEQUENCE [LARGE SCALE GENOMIC DNA]</scope>
    <source>
        <strain evidence="3">UP-52</strain>
    </source>
</reference>
<dbReference type="EMBL" id="JACYGY010000001">
    <property type="protein sequence ID" value="MBE9460641.1"/>
    <property type="molecule type" value="Genomic_DNA"/>
</dbReference>
<organism evidence="2 3">
    <name type="scientific">Dyadobacter subterraneus</name>
    <dbReference type="NCBI Taxonomy" id="2773304"/>
    <lineage>
        <taxon>Bacteria</taxon>
        <taxon>Pseudomonadati</taxon>
        <taxon>Bacteroidota</taxon>
        <taxon>Cytophagia</taxon>
        <taxon>Cytophagales</taxon>
        <taxon>Spirosomataceae</taxon>
        <taxon>Dyadobacter</taxon>
    </lineage>
</organism>
<feature type="chain" id="PRO_5046384101" evidence="1">
    <location>
        <begin position="19"/>
        <end position="335"/>
    </location>
</feature>
<feature type="signal peptide" evidence="1">
    <location>
        <begin position="1"/>
        <end position="18"/>
    </location>
</feature>
<name>A0ABR9W8A2_9BACT</name>
<dbReference type="RefSeq" id="WP_194118959.1">
    <property type="nucleotide sequence ID" value="NZ_JACYGY010000001.1"/>
</dbReference>
<gene>
    <name evidence="2" type="ORF">IEE83_01990</name>
</gene>
<protein>
    <submittedName>
        <fullName evidence="2">ScyD/ScyE family protein</fullName>
    </submittedName>
</protein>
<dbReference type="InterPro" id="IPR015943">
    <property type="entry name" value="WD40/YVTN_repeat-like_dom_sf"/>
</dbReference>
<accession>A0ABR9W8A2</accession>
<dbReference type="InterPro" id="IPR048031">
    <property type="entry name" value="ScyD/ScyE-like"/>
</dbReference>
<dbReference type="Proteomes" id="UP000634134">
    <property type="component" value="Unassembled WGS sequence"/>
</dbReference>
<comment type="caution">
    <text evidence="2">The sequence shown here is derived from an EMBL/GenBank/DDBJ whole genome shotgun (WGS) entry which is preliminary data.</text>
</comment>
<evidence type="ECO:0000256" key="1">
    <source>
        <dbReference type="SAM" id="SignalP"/>
    </source>
</evidence>
<sequence length="335" mass="35953">MKTLPFLRNLFLLAFVVASCTDHDFFQEPTQFKSDEVAGGFAAPLGITHDANNNLWITEQGDGSGKTGKISVITPDGKVYPGIIGFNSVISPEKAPSGLTHLTYKDGKLYILHGPDGKLFIADVSKFKPGTDPAIDASTLISEPIGAFVLGSKFKIPKNESNLFNMTWGPEGDLYITDAAANAIVHRAADKSLSIFAEFDPYYTPTDTIDFVPTGIVYDGSKFLVTSLSGGPFIKGLATIKEVSTGGVIKPYGEKFTTLVDIVLTPGNKPLVVSFAEFSLTTTPPNFVPFTGQIQSGDGTTIAGGLMMPTDLERTGDKTYYYVSLALAKVFKLTY</sequence>
<proteinExistence type="predicted"/>
<evidence type="ECO:0000313" key="2">
    <source>
        <dbReference type="EMBL" id="MBE9460641.1"/>
    </source>
</evidence>
<dbReference type="SUPFAM" id="SSF50952">
    <property type="entry name" value="Soluble quinoprotein glucose dehydrogenase"/>
    <property type="match status" value="1"/>
</dbReference>
<dbReference type="Gene3D" id="2.130.10.10">
    <property type="entry name" value="YVTN repeat-like/Quinoprotein amine dehydrogenase"/>
    <property type="match status" value="1"/>
</dbReference>